<name>A0A1Y1ZKK8_9PLEO</name>
<evidence type="ECO:0000313" key="1">
    <source>
        <dbReference type="EMBL" id="ORY10724.1"/>
    </source>
</evidence>
<keyword evidence="2" id="KW-1185">Reference proteome</keyword>
<evidence type="ECO:0000313" key="2">
    <source>
        <dbReference type="Proteomes" id="UP000193144"/>
    </source>
</evidence>
<accession>A0A1Y1ZKK8</accession>
<comment type="caution">
    <text evidence="1">The sequence shown here is derived from an EMBL/GenBank/DDBJ whole genome shotgun (WGS) entry which is preliminary data.</text>
</comment>
<proteinExistence type="predicted"/>
<dbReference type="EMBL" id="MCFA01000069">
    <property type="protein sequence ID" value="ORY10724.1"/>
    <property type="molecule type" value="Genomic_DNA"/>
</dbReference>
<reference evidence="1 2" key="1">
    <citation type="submission" date="2016-07" db="EMBL/GenBank/DDBJ databases">
        <title>Pervasive Adenine N6-methylation of Active Genes in Fungi.</title>
        <authorList>
            <consortium name="DOE Joint Genome Institute"/>
            <person name="Mondo S.J."/>
            <person name="Dannebaum R.O."/>
            <person name="Kuo R.C."/>
            <person name="Labutti K."/>
            <person name="Haridas S."/>
            <person name="Kuo A."/>
            <person name="Salamov A."/>
            <person name="Ahrendt S.R."/>
            <person name="Lipzen A."/>
            <person name="Sullivan W."/>
            <person name="Andreopoulos W.B."/>
            <person name="Clum A."/>
            <person name="Lindquist E."/>
            <person name="Daum C."/>
            <person name="Ramamoorthy G.K."/>
            <person name="Gryganskyi A."/>
            <person name="Culley D."/>
            <person name="Magnuson J.K."/>
            <person name="James T.Y."/>
            <person name="O'Malley M.A."/>
            <person name="Stajich J.E."/>
            <person name="Spatafora J.W."/>
            <person name="Visel A."/>
            <person name="Grigoriev I.V."/>
        </authorList>
    </citation>
    <scope>NUCLEOTIDE SEQUENCE [LARGE SCALE GENOMIC DNA]</scope>
    <source>
        <strain evidence="1 2">CBS 115471</strain>
    </source>
</reference>
<sequence length="195" mass="21439">MATCGSKREISANGLDILESQAVERGASFECIPGSSYCEQDHKRIGICDQDHHYIFIGTCPGHWINGIPQATCGKQQEPVINGTDAPEPRSLETRASETCVPGATYCQGRTIVGCDQNHNTTVVPTCPYKCIQYNDSSNTPIAACRVRREAGINNPEKSLGARGDVLDFQNQYHTECMGGYKIYFAISEHEFFPI</sequence>
<organism evidence="1 2">
    <name type="scientific">Clohesyomyces aquaticus</name>
    <dbReference type="NCBI Taxonomy" id="1231657"/>
    <lineage>
        <taxon>Eukaryota</taxon>
        <taxon>Fungi</taxon>
        <taxon>Dikarya</taxon>
        <taxon>Ascomycota</taxon>
        <taxon>Pezizomycotina</taxon>
        <taxon>Dothideomycetes</taxon>
        <taxon>Pleosporomycetidae</taxon>
        <taxon>Pleosporales</taxon>
        <taxon>Lindgomycetaceae</taxon>
        <taxon>Clohesyomyces</taxon>
    </lineage>
</organism>
<dbReference type="Proteomes" id="UP000193144">
    <property type="component" value="Unassembled WGS sequence"/>
</dbReference>
<dbReference type="AlphaFoldDB" id="A0A1Y1ZKK8"/>
<gene>
    <name evidence="1" type="ORF">BCR34DRAFT_654108</name>
</gene>
<protein>
    <submittedName>
        <fullName evidence="1">Uncharacterized protein</fullName>
    </submittedName>
</protein>